<dbReference type="SMART" id="SM00052">
    <property type="entry name" value="EAL"/>
    <property type="match status" value="1"/>
</dbReference>
<dbReference type="PANTHER" id="PTHR33121:SF76">
    <property type="entry name" value="SIGNALING PROTEIN"/>
    <property type="match status" value="1"/>
</dbReference>
<evidence type="ECO:0000313" key="3">
    <source>
        <dbReference type="Proteomes" id="UP000184529"/>
    </source>
</evidence>
<dbReference type="CDD" id="cd01948">
    <property type="entry name" value="EAL"/>
    <property type="match status" value="1"/>
</dbReference>
<dbReference type="InterPro" id="IPR035919">
    <property type="entry name" value="EAL_sf"/>
</dbReference>
<sequence>MLERAVEEVLLRSPDTLFFNLTPEAFTDASFAVRAGRVVKGKGVSPTRVCVEVSEQNLYEPDSFRRALEEWVSLGFYVALDDFGTKGANLDIVLSVKLDFVKLDRVLVDDVSRDRYRQKLLTGLVEALAENGVYPILEGLEEQEDLEWVTRKGWDVGVQGFVLARPGARFFVSERGW</sequence>
<dbReference type="PROSITE" id="PS50883">
    <property type="entry name" value="EAL"/>
    <property type="match status" value="1"/>
</dbReference>
<name>A0A1M6H375_9FIRM</name>
<evidence type="ECO:0000313" key="2">
    <source>
        <dbReference type="EMBL" id="SHJ16667.1"/>
    </source>
</evidence>
<organism evidence="2 3">
    <name type="scientific">Desulfofundulus thermosubterraneus DSM 16057</name>
    <dbReference type="NCBI Taxonomy" id="1121432"/>
    <lineage>
        <taxon>Bacteria</taxon>
        <taxon>Bacillati</taxon>
        <taxon>Bacillota</taxon>
        <taxon>Clostridia</taxon>
        <taxon>Eubacteriales</taxon>
        <taxon>Peptococcaceae</taxon>
        <taxon>Desulfofundulus</taxon>
    </lineage>
</organism>
<dbReference type="Proteomes" id="UP000184529">
    <property type="component" value="Unassembled WGS sequence"/>
</dbReference>
<keyword evidence="3" id="KW-1185">Reference proteome</keyword>
<dbReference type="PANTHER" id="PTHR33121">
    <property type="entry name" value="CYCLIC DI-GMP PHOSPHODIESTERASE PDEF"/>
    <property type="match status" value="1"/>
</dbReference>
<dbReference type="Pfam" id="PF00563">
    <property type="entry name" value="EAL"/>
    <property type="match status" value="1"/>
</dbReference>
<dbReference type="SUPFAM" id="SSF141868">
    <property type="entry name" value="EAL domain-like"/>
    <property type="match status" value="1"/>
</dbReference>
<dbReference type="STRING" id="1121432.SAMN02745219_01908"/>
<dbReference type="AlphaFoldDB" id="A0A1M6H375"/>
<dbReference type="InterPro" id="IPR001633">
    <property type="entry name" value="EAL_dom"/>
</dbReference>
<protein>
    <submittedName>
        <fullName evidence="2">EAL domain-containing protein</fullName>
    </submittedName>
</protein>
<dbReference type="InterPro" id="IPR050706">
    <property type="entry name" value="Cyclic-di-GMP_PDE-like"/>
</dbReference>
<dbReference type="GO" id="GO:0071111">
    <property type="term" value="F:cyclic-guanylate-specific phosphodiesterase activity"/>
    <property type="evidence" value="ECO:0007669"/>
    <property type="project" value="InterPro"/>
</dbReference>
<gene>
    <name evidence="2" type="ORF">SAMN02745219_01908</name>
</gene>
<proteinExistence type="predicted"/>
<accession>A0A1M6H375</accession>
<dbReference type="EMBL" id="FQZM01000021">
    <property type="protein sequence ID" value="SHJ16667.1"/>
    <property type="molecule type" value="Genomic_DNA"/>
</dbReference>
<reference evidence="3" key="1">
    <citation type="submission" date="2016-11" db="EMBL/GenBank/DDBJ databases">
        <authorList>
            <person name="Varghese N."/>
            <person name="Submissions S."/>
        </authorList>
    </citation>
    <scope>NUCLEOTIDE SEQUENCE [LARGE SCALE GENOMIC DNA]</scope>
    <source>
        <strain evidence="3">DSM 16057</strain>
    </source>
</reference>
<feature type="domain" description="EAL" evidence="1">
    <location>
        <begin position="1"/>
        <end position="177"/>
    </location>
</feature>
<evidence type="ECO:0000259" key="1">
    <source>
        <dbReference type="PROSITE" id="PS50883"/>
    </source>
</evidence>
<dbReference type="Gene3D" id="3.20.20.450">
    <property type="entry name" value="EAL domain"/>
    <property type="match status" value="1"/>
</dbReference>